<comment type="subcellular location">
    <subcellularLocation>
        <location evidence="1">Nucleus</location>
    </subcellularLocation>
</comment>
<dbReference type="EMBL" id="JAANYQ010000001">
    <property type="protein sequence ID" value="KAF4126961.1"/>
    <property type="molecule type" value="Genomic_DNA"/>
</dbReference>
<evidence type="ECO:0000256" key="2">
    <source>
        <dbReference type="ARBA" id="ARBA00022723"/>
    </source>
</evidence>
<feature type="domain" description="C2H2-type" evidence="8">
    <location>
        <begin position="80"/>
        <end position="107"/>
    </location>
</feature>
<evidence type="ECO:0000256" key="7">
    <source>
        <dbReference type="PROSITE-ProRule" id="PRU00042"/>
    </source>
</evidence>
<evidence type="ECO:0000313" key="10">
    <source>
        <dbReference type="Proteomes" id="UP000749293"/>
    </source>
</evidence>
<evidence type="ECO:0000313" key="9">
    <source>
        <dbReference type="EMBL" id="KAF4126961.1"/>
    </source>
</evidence>
<dbReference type="InterPro" id="IPR050888">
    <property type="entry name" value="ZnF_C2H2-type_TF"/>
</dbReference>
<evidence type="ECO:0000256" key="6">
    <source>
        <dbReference type="ARBA" id="ARBA00023242"/>
    </source>
</evidence>
<sequence length="214" mass="24233">MPYCGRCDRGFSSTDALRQHQRDSPYHFLCYECPWDSDDDFSSQEGLDGHMEDIHNYCSPCDRFFGRPEDLRRHDVDKHNMCGVCGRYFSSPNAVRQHAQTHMPRDQSCIGGCGRSFPTFSAILLHLEPGACLGAGVDRDDINRIAEQSCGLNCSYLRGIFHANCPSCDCEFLAISALLQHVESLACEESPSWNRWRRFRAVLENNITSAIVDI</sequence>
<dbReference type="PANTHER" id="PTHR24406">
    <property type="entry name" value="TRANSCRIPTIONAL REPRESSOR CTCFL-RELATED"/>
    <property type="match status" value="1"/>
</dbReference>
<dbReference type="RefSeq" id="XP_035325613.1">
    <property type="nucleotide sequence ID" value="XM_035462683.1"/>
</dbReference>
<dbReference type="PROSITE" id="PS00028">
    <property type="entry name" value="ZINC_FINGER_C2H2_1"/>
    <property type="match status" value="1"/>
</dbReference>
<evidence type="ECO:0000256" key="4">
    <source>
        <dbReference type="ARBA" id="ARBA00022771"/>
    </source>
</evidence>
<feature type="domain" description="C2H2-type" evidence="8">
    <location>
        <begin position="2"/>
        <end position="27"/>
    </location>
</feature>
<dbReference type="GeneID" id="55966928"/>
<keyword evidence="5" id="KW-0862">Zinc</keyword>
<dbReference type="Gene3D" id="3.30.160.60">
    <property type="entry name" value="Classic Zinc Finger"/>
    <property type="match status" value="2"/>
</dbReference>
<dbReference type="OrthoDB" id="6105938at2759"/>
<keyword evidence="10" id="KW-1185">Reference proteome</keyword>
<keyword evidence="2" id="KW-0479">Metal-binding</keyword>
<evidence type="ECO:0000256" key="5">
    <source>
        <dbReference type="ARBA" id="ARBA00022833"/>
    </source>
</evidence>
<protein>
    <submittedName>
        <fullName evidence="9">ZnF C2H2</fullName>
    </submittedName>
</protein>
<evidence type="ECO:0000259" key="8">
    <source>
        <dbReference type="PROSITE" id="PS50157"/>
    </source>
</evidence>
<reference evidence="9" key="1">
    <citation type="submission" date="2020-03" db="EMBL/GenBank/DDBJ databases">
        <title>Site-based positive gene gene selection in Geosmithia morbida across the United States reveals a broad range of putative effectors and factors for local host and environmental adapation.</title>
        <authorList>
            <person name="Onufrak A."/>
            <person name="Murdoch R.W."/>
            <person name="Gazis R."/>
            <person name="Huff M."/>
            <person name="Staton M."/>
            <person name="Klingeman W."/>
            <person name="Hadziabdic D."/>
        </authorList>
    </citation>
    <scope>NUCLEOTIDE SEQUENCE</scope>
    <source>
        <strain evidence="9">1262</strain>
    </source>
</reference>
<comment type="caution">
    <text evidence="9">The sequence shown here is derived from an EMBL/GenBank/DDBJ whole genome shotgun (WGS) entry which is preliminary data.</text>
</comment>
<dbReference type="GO" id="GO:0005634">
    <property type="term" value="C:nucleus"/>
    <property type="evidence" value="ECO:0007669"/>
    <property type="project" value="UniProtKB-SubCell"/>
</dbReference>
<dbReference type="InterPro" id="IPR036236">
    <property type="entry name" value="Znf_C2H2_sf"/>
</dbReference>
<organism evidence="9 10">
    <name type="scientific">Geosmithia morbida</name>
    <dbReference type="NCBI Taxonomy" id="1094350"/>
    <lineage>
        <taxon>Eukaryota</taxon>
        <taxon>Fungi</taxon>
        <taxon>Dikarya</taxon>
        <taxon>Ascomycota</taxon>
        <taxon>Pezizomycotina</taxon>
        <taxon>Sordariomycetes</taxon>
        <taxon>Hypocreomycetidae</taxon>
        <taxon>Hypocreales</taxon>
        <taxon>Bionectriaceae</taxon>
        <taxon>Geosmithia</taxon>
    </lineage>
</organism>
<dbReference type="PROSITE" id="PS50157">
    <property type="entry name" value="ZINC_FINGER_C2H2_2"/>
    <property type="match status" value="2"/>
</dbReference>
<dbReference type="InterPro" id="IPR013087">
    <property type="entry name" value="Znf_C2H2_type"/>
</dbReference>
<dbReference type="SMART" id="SM00355">
    <property type="entry name" value="ZnF_C2H2"/>
    <property type="match status" value="4"/>
</dbReference>
<dbReference type="GO" id="GO:0008270">
    <property type="term" value="F:zinc ion binding"/>
    <property type="evidence" value="ECO:0007669"/>
    <property type="project" value="UniProtKB-KW"/>
</dbReference>
<accession>A0A9P5D7T5</accession>
<gene>
    <name evidence="9" type="ORF">GMORB2_0698</name>
</gene>
<evidence type="ECO:0000256" key="1">
    <source>
        <dbReference type="ARBA" id="ARBA00004123"/>
    </source>
</evidence>
<dbReference type="SUPFAM" id="SSF57667">
    <property type="entry name" value="beta-beta-alpha zinc fingers"/>
    <property type="match status" value="1"/>
</dbReference>
<keyword evidence="4 7" id="KW-0863">Zinc-finger</keyword>
<dbReference type="Pfam" id="PF00096">
    <property type="entry name" value="zf-C2H2"/>
    <property type="match status" value="1"/>
</dbReference>
<keyword evidence="3" id="KW-0677">Repeat</keyword>
<proteinExistence type="predicted"/>
<evidence type="ECO:0000256" key="3">
    <source>
        <dbReference type="ARBA" id="ARBA00022737"/>
    </source>
</evidence>
<name>A0A9P5D7T5_9HYPO</name>
<keyword evidence="6" id="KW-0539">Nucleus</keyword>
<dbReference type="AlphaFoldDB" id="A0A9P5D7T5"/>
<dbReference type="Proteomes" id="UP000749293">
    <property type="component" value="Unassembled WGS sequence"/>
</dbReference>